<dbReference type="InterPro" id="IPR036236">
    <property type="entry name" value="Znf_C2H2_sf"/>
</dbReference>
<accession>A0A0A8KYV5</accession>
<dbReference type="Gene3D" id="3.30.160.60">
    <property type="entry name" value="Classic Zinc Finger"/>
    <property type="match status" value="2"/>
</dbReference>
<evidence type="ECO:0000256" key="2">
    <source>
        <dbReference type="ARBA" id="ARBA00022723"/>
    </source>
</evidence>
<evidence type="ECO:0000256" key="5">
    <source>
        <dbReference type="ARBA" id="ARBA00022833"/>
    </source>
</evidence>
<evidence type="ECO:0000256" key="3">
    <source>
        <dbReference type="ARBA" id="ARBA00022737"/>
    </source>
</evidence>
<proteinExistence type="inferred from homology"/>
<evidence type="ECO:0000256" key="9">
    <source>
        <dbReference type="ARBA" id="ARBA00038474"/>
    </source>
</evidence>
<organism evidence="12 13">
    <name type="scientific">Kluyveromyces dobzhanskii CBS 2104</name>
    <dbReference type="NCBI Taxonomy" id="1427455"/>
    <lineage>
        <taxon>Eukaryota</taxon>
        <taxon>Fungi</taxon>
        <taxon>Dikarya</taxon>
        <taxon>Ascomycota</taxon>
        <taxon>Saccharomycotina</taxon>
        <taxon>Saccharomycetes</taxon>
        <taxon>Saccharomycetales</taxon>
        <taxon>Saccharomycetaceae</taxon>
        <taxon>Kluyveromyces</taxon>
    </lineage>
</organism>
<feature type="domain" description="C2H2-type" evidence="11">
    <location>
        <begin position="340"/>
        <end position="369"/>
    </location>
</feature>
<dbReference type="GO" id="GO:0005634">
    <property type="term" value="C:nucleus"/>
    <property type="evidence" value="ECO:0007669"/>
    <property type="project" value="UniProtKB-SubCell"/>
</dbReference>
<comment type="similarity">
    <text evidence="9">Belongs to the sal C2H2-type zinc-finger protein family.</text>
</comment>
<keyword evidence="8" id="KW-0539">Nucleus</keyword>
<dbReference type="InterPro" id="IPR013087">
    <property type="entry name" value="Znf_C2H2_type"/>
</dbReference>
<dbReference type="GO" id="GO:0008270">
    <property type="term" value="F:zinc ion binding"/>
    <property type="evidence" value="ECO:0007669"/>
    <property type="project" value="UniProtKB-KW"/>
</dbReference>
<feature type="domain" description="C2H2-type" evidence="11">
    <location>
        <begin position="312"/>
        <end position="339"/>
    </location>
</feature>
<evidence type="ECO:0000259" key="11">
    <source>
        <dbReference type="PROSITE" id="PS50157"/>
    </source>
</evidence>
<protein>
    <submittedName>
        <fullName evidence="12">WGS project CCBQ000000000 data, contig 00047</fullName>
    </submittedName>
</protein>
<gene>
    <name evidence="12" type="ORF">KLDO_g82</name>
</gene>
<comment type="subcellular location">
    <subcellularLocation>
        <location evidence="1">Nucleus</location>
    </subcellularLocation>
</comment>
<name>A0A0A8KYV5_9SACH</name>
<evidence type="ECO:0000256" key="4">
    <source>
        <dbReference type="ARBA" id="ARBA00022771"/>
    </source>
</evidence>
<dbReference type="PANTHER" id="PTHR23233">
    <property type="entry name" value="SAL-LIKE PROTEIN"/>
    <property type="match status" value="1"/>
</dbReference>
<keyword evidence="4 10" id="KW-0863">Zinc-finger</keyword>
<keyword evidence="3" id="KW-0677">Repeat</keyword>
<dbReference type="OrthoDB" id="6077919at2759"/>
<reference evidence="12 13" key="1">
    <citation type="submission" date="2014-03" db="EMBL/GenBank/DDBJ databases">
        <title>The genome of Kluyveromyces dobzhanskii.</title>
        <authorList>
            <person name="Nystedt B."/>
            <person name="Astrom S."/>
        </authorList>
    </citation>
    <scope>NUCLEOTIDE SEQUENCE [LARGE SCALE GENOMIC DNA]</scope>
    <source>
        <strain evidence="12 13">CBS 2104</strain>
    </source>
</reference>
<evidence type="ECO:0000256" key="1">
    <source>
        <dbReference type="ARBA" id="ARBA00004123"/>
    </source>
</evidence>
<keyword evidence="13" id="KW-1185">Reference proteome</keyword>
<dbReference type="PROSITE" id="PS50157">
    <property type="entry name" value="ZINC_FINGER_C2H2_2"/>
    <property type="match status" value="2"/>
</dbReference>
<dbReference type="InterPro" id="IPR051565">
    <property type="entry name" value="Sal_C2H2-zinc-finger"/>
</dbReference>
<keyword evidence="6" id="KW-0805">Transcription regulation</keyword>
<evidence type="ECO:0000256" key="8">
    <source>
        <dbReference type="ARBA" id="ARBA00023242"/>
    </source>
</evidence>
<keyword evidence="5" id="KW-0862">Zinc</keyword>
<dbReference type="AlphaFoldDB" id="A0A0A8KYV5"/>
<comment type="caution">
    <text evidence="12">The sequence shown here is derived from an EMBL/GenBank/DDBJ whole genome shotgun (WGS) entry which is preliminary data.</text>
</comment>
<dbReference type="Pfam" id="PF00096">
    <property type="entry name" value="zf-C2H2"/>
    <property type="match status" value="1"/>
</dbReference>
<dbReference type="Proteomes" id="UP000031516">
    <property type="component" value="Unassembled WGS sequence"/>
</dbReference>
<evidence type="ECO:0000256" key="7">
    <source>
        <dbReference type="ARBA" id="ARBA00023163"/>
    </source>
</evidence>
<evidence type="ECO:0000256" key="6">
    <source>
        <dbReference type="ARBA" id="ARBA00023015"/>
    </source>
</evidence>
<dbReference type="SMART" id="SM00355">
    <property type="entry name" value="ZnF_C2H2"/>
    <property type="match status" value="2"/>
</dbReference>
<dbReference type="SUPFAM" id="SSF57667">
    <property type="entry name" value="beta-beta-alpha zinc fingers"/>
    <property type="match status" value="1"/>
</dbReference>
<evidence type="ECO:0000313" key="12">
    <source>
        <dbReference type="EMBL" id="CDO91750.1"/>
    </source>
</evidence>
<evidence type="ECO:0000313" key="13">
    <source>
        <dbReference type="Proteomes" id="UP000031516"/>
    </source>
</evidence>
<dbReference type="PANTHER" id="PTHR23233:SF84">
    <property type="entry name" value="FI23031P1"/>
    <property type="match status" value="1"/>
</dbReference>
<evidence type="ECO:0000256" key="10">
    <source>
        <dbReference type="PROSITE-ProRule" id="PRU00042"/>
    </source>
</evidence>
<keyword evidence="2" id="KW-0479">Metal-binding</keyword>
<dbReference type="PROSITE" id="PS00028">
    <property type="entry name" value="ZINC_FINGER_C2H2_1"/>
    <property type="match status" value="2"/>
</dbReference>
<dbReference type="GO" id="GO:0000978">
    <property type="term" value="F:RNA polymerase II cis-regulatory region sequence-specific DNA binding"/>
    <property type="evidence" value="ECO:0007669"/>
    <property type="project" value="TreeGrafter"/>
</dbReference>
<dbReference type="GO" id="GO:0000981">
    <property type="term" value="F:DNA-binding transcription factor activity, RNA polymerase II-specific"/>
    <property type="evidence" value="ECO:0007669"/>
    <property type="project" value="TreeGrafter"/>
</dbReference>
<sequence length="393" mass="43562">MVYHGHNTALDFDIYPRRHSSVEVNFTHTSKRFLYQLVRDKTAELKRLVENYMADESVNSSDQIGIQQELLQVLSVLQVNTANSVPTNWSNVPGVTSMSTSTSNSTPTSVTNNHTNSPIYVKHSHGYVPSNEGHAVEHASAGSSFSYQPNYSYGIQPRNSNDRELITDARRHEVERVENSPHEYSHAKALTQLPSVKTLLTDEAGGTAMANDSYPQRPSYSQSSRQPSFQLCHSYRTVPLPAQVPPVPQVQQVSQTAPQAPPSLMAMQTEANLASPTHIADAKIRQFSTVDADPPLSRTVPADGIRTPLKKNQCHICGRICSRPSTLQTHLCIHTGEKPYKCPRRNCNKHFNVKSNMLRHFKKHECKAPTATVVSAAGRTQATRTDKANVLST</sequence>
<keyword evidence="7" id="KW-0804">Transcription</keyword>
<dbReference type="EMBL" id="CCBQ010000003">
    <property type="protein sequence ID" value="CDO91750.1"/>
    <property type="molecule type" value="Genomic_DNA"/>
</dbReference>